<feature type="transmembrane region" description="Helical" evidence="6">
    <location>
        <begin position="316"/>
        <end position="342"/>
    </location>
</feature>
<name>J0GYS5_RHILT</name>
<protein>
    <submittedName>
        <fullName evidence="9">ComEC/Rec2-related protein</fullName>
    </submittedName>
</protein>
<evidence type="ECO:0000256" key="4">
    <source>
        <dbReference type="ARBA" id="ARBA00022989"/>
    </source>
</evidence>
<evidence type="ECO:0000313" key="9">
    <source>
        <dbReference type="EMBL" id="EJB02815.1"/>
    </source>
</evidence>
<dbReference type="Pfam" id="PF13567">
    <property type="entry name" value="DUF4131"/>
    <property type="match status" value="1"/>
</dbReference>
<dbReference type="Pfam" id="PF03772">
    <property type="entry name" value="Competence"/>
    <property type="match status" value="1"/>
</dbReference>
<comment type="subcellular location">
    <subcellularLocation>
        <location evidence="1">Cell membrane</location>
        <topology evidence="1">Multi-pass membrane protein</topology>
    </subcellularLocation>
</comment>
<dbReference type="InterPro" id="IPR025405">
    <property type="entry name" value="DUF4131"/>
</dbReference>
<feature type="transmembrane region" description="Helical" evidence="6">
    <location>
        <begin position="69"/>
        <end position="87"/>
    </location>
</feature>
<keyword evidence="5 6" id="KW-0472">Membrane</keyword>
<feature type="domain" description="ComEC/Rec2-related protein" evidence="7">
    <location>
        <begin position="295"/>
        <end position="582"/>
    </location>
</feature>
<evidence type="ECO:0000259" key="8">
    <source>
        <dbReference type="Pfam" id="PF13567"/>
    </source>
</evidence>
<keyword evidence="2" id="KW-1003">Cell membrane</keyword>
<dbReference type="NCBIfam" id="TIGR00360">
    <property type="entry name" value="ComEC_N-term"/>
    <property type="match status" value="1"/>
</dbReference>
<feature type="transmembrane region" description="Helical" evidence="6">
    <location>
        <begin position="462"/>
        <end position="487"/>
    </location>
</feature>
<sequence length="810" mass="86966">MEELTTVELRPEAGAGLADSQRFSAPAVVNRPARTQSATPLRHRLPAAASQSLRAGIRMLGEEADHGRLLLFSPVFLGAGAAFWFLAPSDFPLVASLLCVLTPAAVVVVAGPSRPVLRASFMALALFACGMLSAQFESWRASTVMLDSSVTTTVTGRVERREGDGRGRWRYILAVTGTEKPELKRWPGRITAIVRGADTPFEIGDIITGRARLTPPAGPALPELNDFSFSAYFDGIGANGFFYGAPEKVDLQAGPQPARSASEAMLEWLYQLRSRIGDRIRSILPGDTGAFAAALVTDERRAISNATTEALRQSGLAHIVAISGLNMALSAGIFFVGFRMLLSLFPGVAQAYPTKKIAAAGALIAVTAYYLISGFGVSAERAFIMMAIMLIAVFFDRPSISLRNVVLSALVIIAISPSEVLGPSFQMSFAATLALVSGYQLWKDRRIRENALLKLPVFRPVVAVAGFFGGVFLTSLIGGFSTALFSIEHFHRLTAYGLPANLATMPIISFIVMPAGLLAMLLMPFGLDAPLWKVVGFGLDLVISVAKTVSGWGGDIGVGRLPAWYFAVAVAGFLLLTLLRTRLRHAGTAILAVSTLLVLILPVPRPPDLVISEDGGLVALVETAAMASNRENPPDFIFDQWQRALVLPTHHPPKMLDGPATPPEGEDRRVRLSREQQNEARTAMRAAAAGGETNRFSCVKKAWCTSRLGNGRVVTIIDNAAYLGPACDSADIVVTPVRLRFNSCRSGATLFTGETLRRTGSVELRFADAGLEVATAFETLPRPWMRQRAYDWRSNSFTESGLSGVSDSGE</sequence>
<reference evidence="9 10" key="1">
    <citation type="submission" date="2012-02" db="EMBL/GenBank/DDBJ databases">
        <title>Improved High-Quality Draft Sequence of Rhizobium leguminosarum bv. trifolii WSM597.</title>
        <authorList>
            <consortium name="US DOE Joint Genome Institute"/>
            <person name="Lucas S."/>
            <person name="Han J."/>
            <person name="Lapidus A."/>
            <person name="Cheng J.-F."/>
            <person name="Goodwin L."/>
            <person name="Pitluck S."/>
            <person name="Peters L."/>
            <person name="Ovchinnikova G."/>
            <person name="Held B."/>
            <person name="Detter J.C."/>
            <person name="Han C."/>
            <person name="Tapia R."/>
            <person name="Land M."/>
            <person name="Hauser L."/>
            <person name="Kyrpides N."/>
            <person name="Ivanova N."/>
            <person name="Pagani I."/>
            <person name="Brau L."/>
            <person name="Yates R."/>
            <person name="O'Hara G."/>
            <person name="Rui T."/>
            <person name="Howieson J."/>
            <person name="Reeve W."/>
            <person name="Woyke T."/>
        </authorList>
    </citation>
    <scope>NUCLEOTIDE SEQUENCE [LARGE SCALE GENOMIC DNA]</scope>
    <source>
        <strain evidence="9 10">WSM597</strain>
    </source>
</reference>
<feature type="transmembrane region" description="Helical" evidence="6">
    <location>
        <begin position="424"/>
        <end position="442"/>
    </location>
</feature>
<evidence type="ECO:0000256" key="2">
    <source>
        <dbReference type="ARBA" id="ARBA00022475"/>
    </source>
</evidence>
<dbReference type="EMBL" id="JH719381">
    <property type="protein sequence ID" value="EJB02815.1"/>
    <property type="molecule type" value="Genomic_DNA"/>
</dbReference>
<dbReference type="Proteomes" id="UP000005092">
    <property type="component" value="Unassembled WGS sequence"/>
</dbReference>
<feature type="transmembrane region" description="Helical" evidence="6">
    <location>
        <begin position="402"/>
        <end position="418"/>
    </location>
</feature>
<dbReference type="HOGENOM" id="CLU_011826_0_0_5"/>
<gene>
    <name evidence="9" type="ORF">Rleg9DRAFT_1629</name>
</gene>
<dbReference type="PANTHER" id="PTHR30619">
    <property type="entry name" value="DNA INTERNALIZATION/COMPETENCE PROTEIN COMEC/REC2"/>
    <property type="match status" value="1"/>
</dbReference>
<keyword evidence="3 6" id="KW-0812">Transmembrane</keyword>
<proteinExistence type="predicted"/>
<dbReference type="InterPro" id="IPR004477">
    <property type="entry name" value="ComEC_N"/>
</dbReference>
<dbReference type="OrthoDB" id="9790149at2"/>
<evidence type="ECO:0000256" key="3">
    <source>
        <dbReference type="ARBA" id="ARBA00022692"/>
    </source>
</evidence>
<dbReference type="AlphaFoldDB" id="J0GYS5"/>
<feature type="transmembrane region" description="Helical" evidence="6">
    <location>
        <begin position="93"/>
        <end position="110"/>
    </location>
</feature>
<feature type="transmembrane region" description="Helical" evidence="6">
    <location>
        <begin position="507"/>
        <end position="527"/>
    </location>
</feature>
<dbReference type="PANTHER" id="PTHR30619:SF1">
    <property type="entry name" value="RECOMBINATION PROTEIN 2"/>
    <property type="match status" value="1"/>
</dbReference>
<feature type="transmembrane region" description="Helical" evidence="6">
    <location>
        <begin position="586"/>
        <end position="603"/>
    </location>
</feature>
<evidence type="ECO:0000259" key="7">
    <source>
        <dbReference type="Pfam" id="PF03772"/>
    </source>
</evidence>
<feature type="transmembrane region" description="Helical" evidence="6">
    <location>
        <begin position="562"/>
        <end position="579"/>
    </location>
</feature>
<accession>J0GYS5</accession>
<dbReference type="GO" id="GO:0005886">
    <property type="term" value="C:plasma membrane"/>
    <property type="evidence" value="ECO:0007669"/>
    <property type="project" value="UniProtKB-SubCell"/>
</dbReference>
<evidence type="ECO:0000256" key="1">
    <source>
        <dbReference type="ARBA" id="ARBA00004651"/>
    </source>
</evidence>
<evidence type="ECO:0000256" key="6">
    <source>
        <dbReference type="SAM" id="Phobius"/>
    </source>
</evidence>
<dbReference type="RefSeq" id="WP_003586662.1">
    <property type="nucleotide sequence ID" value="NZ_JH719381.1"/>
</dbReference>
<evidence type="ECO:0000256" key="5">
    <source>
        <dbReference type="ARBA" id="ARBA00023136"/>
    </source>
</evidence>
<feature type="transmembrane region" description="Helical" evidence="6">
    <location>
        <begin position="354"/>
        <end position="372"/>
    </location>
</feature>
<dbReference type="InterPro" id="IPR052159">
    <property type="entry name" value="Competence_DNA_uptake"/>
</dbReference>
<evidence type="ECO:0000313" key="10">
    <source>
        <dbReference type="Proteomes" id="UP000005092"/>
    </source>
</evidence>
<feature type="domain" description="DUF4131" evidence="8">
    <location>
        <begin position="88"/>
        <end position="245"/>
    </location>
</feature>
<keyword evidence="4 6" id="KW-1133">Transmembrane helix</keyword>
<feature type="transmembrane region" description="Helical" evidence="6">
    <location>
        <begin position="534"/>
        <end position="550"/>
    </location>
</feature>
<organism evidence="9 10">
    <name type="scientific">Rhizobium leguminosarum bv. trifolii WSM597</name>
    <dbReference type="NCBI Taxonomy" id="754764"/>
    <lineage>
        <taxon>Bacteria</taxon>
        <taxon>Pseudomonadati</taxon>
        <taxon>Pseudomonadota</taxon>
        <taxon>Alphaproteobacteria</taxon>
        <taxon>Hyphomicrobiales</taxon>
        <taxon>Rhizobiaceae</taxon>
        <taxon>Rhizobium/Agrobacterium group</taxon>
        <taxon>Rhizobium</taxon>
    </lineage>
</organism>